<dbReference type="STRING" id="529704.SAMN02927913_1538"/>
<accession>A0A1H6TAU0</accession>
<dbReference type="Proteomes" id="UP000199420">
    <property type="component" value="Unassembled WGS sequence"/>
</dbReference>
<dbReference type="InterPro" id="IPR018712">
    <property type="entry name" value="Tle1-like_cat"/>
</dbReference>
<dbReference type="OrthoDB" id="4378831at2"/>
<keyword evidence="2" id="KW-0378">Hydrolase</keyword>
<proteinExistence type="predicted"/>
<gene>
    <name evidence="2" type="ORF">SAMN04487997_1623</name>
</gene>
<dbReference type="AlphaFoldDB" id="A0A1H6TAU0"/>
<dbReference type="PANTHER" id="PTHR33840:SF1">
    <property type="entry name" value="TLE1 PHOSPHOLIPASE DOMAIN-CONTAINING PROTEIN"/>
    <property type="match status" value="1"/>
</dbReference>
<dbReference type="EMBL" id="FNYC01000002">
    <property type="protein sequence ID" value="SEI73355.1"/>
    <property type="molecule type" value="Genomic_DNA"/>
</dbReference>
<dbReference type="PANTHER" id="PTHR33840">
    <property type="match status" value="1"/>
</dbReference>
<evidence type="ECO:0000259" key="1">
    <source>
        <dbReference type="Pfam" id="PF09994"/>
    </source>
</evidence>
<dbReference type="SUPFAM" id="SSF53474">
    <property type="entry name" value="alpha/beta-Hydrolases"/>
    <property type="match status" value="1"/>
</dbReference>
<sequence>MTQLIVCCDGTWNTLEQTDRGLPAPTNVARLSNAVVKDEQQLAYYHPGVGTNGGWLDRMVAGGTGAGLERNIMSAYQWLGTHYGDGDRIFLFGFSRGAYTVRSLGGLLAHSGLLDLSDPALAPAQVWTRVQEVFEAYRSGQPFDNASGYAFFGASPGQPTAGTITVHFMGVWDTVGALGIPLELSVLRFIGDPRRYQFHDTRISPMIANARHALAMDERRADFMPTLWTQIKRPDRVRQVWFPGVHGDIGGGYAQAGLSDIALAWMFDEAAACGLRLRDQARAQLRPDPQGVLHDSRRGLFKLGRNQPRAVARVAQASIEAGLLHPGALARQADPPLAQGDYWPTRVLAPGAQAPMDVFASPHWNATGLYLEAGVTYRFTASGEWLDAGAKFSPAGGEVDGHHASDIARLAASALGTAEHLFNSATHNGSDFWFTRRVESAPWFTLVGFVANGEGEARGETFVIGDGCSFTPTASGYLYAYANDAWQAYANNHGSVLLTVARA</sequence>
<organism evidence="2 3">
    <name type="scientific">Frateuria terrea</name>
    <dbReference type="NCBI Taxonomy" id="529704"/>
    <lineage>
        <taxon>Bacteria</taxon>
        <taxon>Pseudomonadati</taxon>
        <taxon>Pseudomonadota</taxon>
        <taxon>Gammaproteobacteria</taxon>
        <taxon>Lysobacterales</taxon>
        <taxon>Rhodanobacteraceae</taxon>
        <taxon>Frateuria</taxon>
    </lineage>
</organism>
<protein>
    <submittedName>
        <fullName evidence="2">Uncharacterized alpha/beta hydrolase domain</fullName>
    </submittedName>
</protein>
<dbReference type="Pfam" id="PF09994">
    <property type="entry name" value="T6SS_Tle1-like_cat"/>
    <property type="match status" value="1"/>
</dbReference>
<dbReference type="RefSeq" id="WP_091335497.1">
    <property type="nucleotide sequence ID" value="NZ_FNYC01000002.1"/>
</dbReference>
<name>A0A1H6TAU0_9GAMM</name>
<reference evidence="2 3" key="1">
    <citation type="submission" date="2016-10" db="EMBL/GenBank/DDBJ databases">
        <authorList>
            <person name="de Groot N.N."/>
        </authorList>
    </citation>
    <scope>NUCLEOTIDE SEQUENCE [LARGE SCALE GENOMIC DNA]</scope>
    <source>
        <strain evidence="2 3">DSM 26515</strain>
    </source>
</reference>
<evidence type="ECO:0000313" key="2">
    <source>
        <dbReference type="EMBL" id="SEI73355.1"/>
    </source>
</evidence>
<dbReference type="GO" id="GO:0016787">
    <property type="term" value="F:hydrolase activity"/>
    <property type="evidence" value="ECO:0007669"/>
    <property type="project" value="UniProtKB-KW"/>
</dbReference>
<feature type="domain" description="T6SS Phospholipase effector Tle1-like catalytic" evidence="1">
    <location>
        <begin position="3"/>
        <end position="269"/>
    </location>
</feature>
<evidence type="ECO:0000313" key="3">
    <source>
        <dbReference type="Proteomes" id="UP000199420"/>
    </source>
</evidence>
<dbReference type="Gene3D" id="2.60.120.430">
    <property type="entry name" value="Galactose-binding lectin"/>
    <property type="match status" value="1"/>
</dbReference>
<keyword evidence="3" id="KW-1185">Reference proteome</keyword>
<dbReference type="InterPro" id="IPR029058">
    <property type="entry name" value="AB_hydrolase_fold"/>
</dbReference>
<dbReference type="Gene3D" id="3.40.50.1820">
    <property type="entry name" value="alpha/beta hydrolase"/>
    <property type="match status" value="1"/>
</dbReference>